<evidence type="ECO:0000256" key="5">
    <source>
        <dbReference type="ARBA" id="ARBA00023049"/>
    </source>
</evidence>
<evidence type="ECO:0000256" key="3">
    <source>
        <dbReference type="ARBA" id="ARBA00022801"/>
    </source>
</evidence>
<dbReference type="InterPro" id="IPR001915">
    <property type="entry name" value="Peptidase_M48"/>
</dbReference>
<keyword evidence="7" id="KW-0472">Membrane</keyword>
<dbReference type="Proteomes" id="UP000438182">
    <property type="component" value="Unassembled WGS sequence"/>
</dbReference>
<evidence type="ECO:0000313" key="10">
    <source>
        <dbReference type="Proteomes" id="UP000438182"/>
    </source>
</evidence>
<dbReference type="InterPro" id="IPR052173">
    <property type="entry name" value="Beta-lactam_resp_regulator"/>
</dbReference>
<keyword evidence="3 6" id="KW-0378">Hydrolase</keyword>
<keyword evidence="1 6" id="KW-0645">Protease</keyword>
<dbReference type="GO" id="GO:0004222">
    <property type="term" value="F:metalloendopeptidase activity"/>
    <property type="evidence" value="ECO:0007669"/>
    <property type="project" value="InterPro"/>
</dbReference>
<keyword evidence="4 6" id="KW-0862">Zinc</keyword>
<comment type="caution">
    <text evidence="9">The sequence shown here is derived from an EMBL/GenBank/DDBJ whole genome shotgun (WGS) entry which is preliminary data.</text>
</comment>
<dbReference type="AlphaFoldDB" id="A0A6I4NWM6"/>
<protein>
    <submittedName>
        <fullName evidence="9">M48 family metalloprotease</fullName>
    </submittedName>
</protein>
<dbReference type="Pfam" id="PF01435">
    <property type="entry name" value="Peptidase_M48"/>
    <property type="match status" value="1"/>
</dbReference>
<dbReference type="GO" id="GO:0046872">
    <property type="term" value="F:metal ion binding"/>
    <property type="evidence" value="ECO:0007669"/>
    <property type="project" value="UniProtKB-KW"/>
</dbReference>
<comment type="similarity">
    <text evidence="6">Belongs to the peptidase M48 family.</text>
</comment>
<feature type="domain" description="Peptidase M48" evidence="8">
    <location>
        <begin position="121"/>
        <end position="198"/>
    </location>
</feature>
<accession>A0A6I4NWM6</accession>
<reference evidence="9 10" key="1">
    <citation type="submission" date="2019-12" db="EMBL/GenBank/DDBJ databases">
        <authorList>
            <person name="Kim Y.S."/>
        </authorList>
    </citation>
    <scope>NUCLEOTIDE SEQUENCE [LARGE SCALE GENOMIC DNA]</scope>
    <source>
        <strain evidence="9 10">MMS17-SY077</strain>
    </source>
</reference>
<evidence type="ECO:0000256" key="7">
    <source>
        <dbReference type="SAM" id="Phobius"/>
    </source>
</evidence>
<feature type="transmembrane region" description="Helical" evidence="7">
    <location>
        <begin position="280"/>
        <end position="302"/>
    </location>
</feature>
<evidence type="ECO:0000256" key="1">
    <source>
        <dbReference type="ARBA" id="ARBA00022670"/>
    </source>
</evidence>
<keyword evidence="2" id="KW-0479">Metal-binding</keyword>
<evidence type="ECO:0000313" key="9">
    <source>
        <dbReference type="EMBL" id="MWB98680.1"/>
    </source>
</evidence>
<dbReference type="GO" id="GO:0006508">
    <property type="term" value="P:proteolysis"/>
    <property type="evidence" value="ECO:0007669"/>
    <property type="project" value="UniProtKB-KW"/>
</dbReference>
<comment type="cofactor">
    <cofactor evidence="6">
        <name>Zn(2+)</name>
        <dbReference type="ChEBI" id="CHEBI:29105"/>
    </cofactor>
    <text evidence="6">Binds 1 zinc ion per subunit.</text>
</comment>
<dbReference type="EMBL" id="WSTA01000033">
    <property type="protein sequence ID" value="MWB98680.1"/>
    <property type="molecule type" value="Genomic_DNA"/>
</dbReference>
<gene>
    <name evidence="9" type="ORF">GB864_08980</name>
</gene>
<keyword evidence="7" id="KW-1133">Transmembrane helix</keyword>
<keyword evidence="7" id="KW-0812">Transmembrane</keyword>
<name>A0A6I4NWM6_9MICO</name>
<dbReference type="PANTHER" id="PTHR34978:SF3">
    <property type="entry name" value="SLR0241 PROTEIN"/>
    <property type="match status" value="1"/>
</dbReference>
<keyword evidence="5 6" id="KW-0482">Metalloprotease</keyword>
<feature type="transmembrane region" description="Helical" evidence="7">
    <location>
        <begin position="84"/>
        <end position="111"/>
    </location>
</feature>
<organism evidence="9 10">
    <name type="scientific">Agromyces seonyuensis</name>
    <dbReference type="NCBI Taxonomy" id="2662446"/>
    <lineage>
        <taxon>Bacteria</taxon>
        <taxon>Bacillati</taxon>
        <taxon>Actinomycetota</taxon>
        <taxon>Actinomycetes</taxon>
        <taxon>Micrococcales</taxon>
        <taxon>Microbacteriaceae</taxon>
        <taxon>Agromyces</taxon>
    </lineage>
</organism>
<proteinExistence type="inferred from homology"/>
<evidence type="ECO:0000256" key="6">
    <source>
        <dbReference type="RuleBase" id="RU003983"/>
    </source>
</evidence>
<dbReference type="CDD" id="cd07326">
    <property type="entry name" value="M56_BlaR1_MecR1_like"/>
    <property type="match status" value="1"/>
</dbReference>
<evidence type="ECO:0000259" key="8">
    <source>
        <dbReference type="Pfam" id="PF01435"/>
    </source>
</evidence>
<keyword evidence="10" id="KW-1185">Reference proteome</keyword>
<feature type="transmembrane region" description="Helical" evidence="7">
    <location>
        <begin position="31"/>
        <end position="48"/>
    </location>
</feature>
<sequence length="305" mass="32006">MIAAAILAALALALAWPVPVLLSRAAWTDRAPALALALWQAIALAGGLSMLGSLLAFALHTAGGVIGLPDLIPELWHGPIPAEFGVLQITALAAAVLLGAHLLANLALTAVRTERERRRQHRLIALLADPLPGEPRTSVLAHAAPLAYCVPGVRTATVVTDGLVTLLERDELDAVVAHERAHLAGFHHLIQLAFRAWHTSLPWFPVANRAERAVTMLTEELADNAAVRATSRGAVHRALTRVGADGELAALADAGGVSLDDRMQQRRLVRLEAPPAELPTLARVAVLAAAALLVATPVALVLSSL</sequence>
<dbReference type="RefSeq" id="WP_160424231.1">
    <property type="nucleotide sequence ID" value="NZ_WSTA01000033.1"/>
</dbReference>
<dbReference type="Gene3D" id="3.30.2010.10">
    <property type="entry name" value="Metalloproteases ('zincins'), catalytic domain"/>
    <property type="match status" value="1"/>
</dbReference>
<dbReference type="PANTHER" id="PTHR34978">
    <property type="entry name" value="POSSIBLE SENSOR-TRANSDUCER PROTEIN BLAR"/>
    <property type="match status" value="1"/>
</dbReference>
<evidence type="ECO:0000256" key="2">
    <source>
        <dbReference type="ARBA" id="ARBA00022723"/>
    </source>
</evidence>
<evidence type="ECO:0000256" key="4">
    <source>
        <dbReference type="ARBA" id="ARBA00022833"/>
    </source>
</evidence>